<keyword evidence="4" id="KW-1185">Reference proteome</keyword>
<proteinExistence type="predicted"/>
<feature type="coiled-coil region" evidence="1">
    <location>
        <begin position="14"/>
        <end position="76"/>
    </location>
</feature>
<dbReference type="FunFam" id="3.40.50.300:FF:000385">
    <property type="entry name" value="Structural maintenance of chromosomes 2"/>
    <property type="match status" value="1"/>
</dbReference>
<evidence type="ECO:0000259" key="2">
    <source>
        <dbReference type="Pfam" id="PF02463"/>
    </source>
</evidence>
<name>A0AAE1W1Q3_9LAMI</name>
<dbReference type="InterPro" id="IPR003395">
    <property type="entry name" value="RecF/RecN/SMC_N"/>
</dbReference>
<evidence type="ECO:0000313" key="4">
    <source>
        <dbReference type="Proteomes" id="UP001289374"/>
    </source>
</evidence>
<dbReference type="Proteomes" id="UP001289374">
    <property type="component" value="Unassembled WGS sequence"/>
</dbReference>
<sequence length="301" mass="34535">MILLWNWILTKTKVASVKKDHDEVQSELSMARKKIKECDSQIGSIVKEQQRIQQKISEANLERKRMENEVKRMRWNQKDCSLKVEKLIEKHAWIASEKQLFGRVGSDYDFESCDPHKAREDFEKLQAEQSGLEKRVNKKNDKSKIKMVIEELDEKKKETLKVTWAKVNKDFGSIFSTLLPGTMAKLEPPEGGSFLDGLEVRVAFGSVWKQSLSELSGGQRSLLALSLILALLLFKPAPLYILDEVDAALDLSHTQNIGRMIKTHFPHSQFIVVSLKEGMFNNANVLFRTKFVDVSLLCREQ</sequence>
<feature type="coiled-coil region" evidence="1">
    <location>
        <begin position="122"/>
        <end position="158"/>
    </location>
</feature>
<keyword evidence="1" id="KW-0175">Coiled coil</keyword>
<dbReference type="InterPro" id="IPR027417">
    <property type="entry name" value="P-loop_NTPase"/>
</dbReference>
<evidence type="ECO:0000256" key="1">
    <source>
        <dbReference type="SAM" id="Coils"/>
    </source>
</evidence>
<protein>
    <submittedName>
        <fullName evidence="3">Structural maintenance of chromosomes protein 2-1</fullName>
    </submittedName>
</protein>
<accession>A0AAE1W1Q3</accession>
<organism evidence="3 4">
    <name type="scientific">Sesamum angolense</name>
    <dbReference type="NCBI Taxonomy" id="2727404"/>
    <lineage>
        <taxon>Eukaryota</taxon>
        <taxon>Viridiplantae</taxon>
        <taxon>Streptophyta</taxon>
        <taxon>Embryophyta</taxon>
        <taxon>Tracheophyta</taxon>
        <taxon>Spermatophyta</taxon>
        <taxon>Magnoliopsida</taxon>
        <taxon>eudicotyledons</taxon>
        <taxon>Gunneridae</taxon>
        <taxon>Pentapetalae</taxon>
        <taxon>asterids</taxon>
        <taxon>lamiids</taxon>
        <taxon>Lamiales</taxon>
        <taxon>Pedaliaceae</taxon>
        <taxon>Sesamum</taxon>
    </lineage>
</organism>
<dbReference type="Pfam" id="PF02463">
    <property type="entry name" value="SMC_N"/>
    <property type="match status" value="1"/>
</dbReference>
<dbReference type="SUPFAM" id="SSF52540">
    <property type="entry name" value="P-loop containing nucleoside triphosphate hydrolases"/>
    <property type="match status" value="1"/>
</dbReference>
<comment type="caution">
    <text evidence="3">The sequence shown here is derived from an EMBL/GenBank/DDBJ whole genome shotgun (WGS) entry which is preliminary data.</text>
</comment>
<dbReference type="AlphaFoldDB" id="A0AAE1W1Q3"/>
<reference evidence="3" key="2">
    <citation type="journal article" date="2024" name="Plant">
        <title>Genomic evolution and insights into agronomic trait innovations of Sesamum species.</title>
        <authorList>
            <person name="Miao H."/>
            <person name="Wang L."/>
            <person name="Qu L."/>
            <person name="Liu H."/>
            <person name="Sun Y."/>
            <person name="Le M."/>
            <person name="Wang Q."/>
            <person name="Wei S."/>
            <person name="Zheng Y."/>
            <person name="Lin W."/>
            <person name="Duan Y."/>
            <person name="Cao H."/>
            <person name="Xiong S."/>
            <person name="Wang X."/>
            <person name="Wei L."/>
            <person name="Li C."/>
            <person name="Ma Q."/>
            <person name="Ju M."/>
            <person name="Zhao R."/>
            <person name="Li G."/>
            <person name="Mu C."/>
            <person name="Tian Q."/>
            <person name="Mei H."/>
            <person name="Zhang T."/>
            <person name="Gao T."/>
            <person name="Zhang H."/>
        </authorList>
    </citation>
    <scope>NUCLEOTIDE SEQUENCE</scope>
    <source>
        <strain evidence="3">K16</strain>
    </source>
</reference>
<dbReference type="PANTHER" id="PTHR43977">
    <property type="entry name" value="STRUCTURAL MAINTENANCE OF CHROMOSOMES PROTEIN 3"/>
    <property type="match status" value="1"/>
</dbReference>
<gene>
    <name evidence="3" type="ORF">Sango_2637300</name>
</gene>
<dbReference type="GO" id="GO:0051276">
    <property type="term" value="P:chromosome organization"/>
    <property type="evidence" value="ECO:0007669"/>
    <property type="project" value="UniProtKB-ARBA"/>
</dbReference>
<reference evidence="3" key="1">
    <citation type="submission" date="2020-06" db="EMBL/GenBank/DDBJ databases">
        <authorList>
            <person name="Li T."/>
            <person name="Hu X."/>
            <person name="Zhang T."/>
            <person name="Song X."/>
            <person name="Zhang H."/>
            <person name="Dai N."/>
            <person name="Sheng W."/>
            <person name="Hou X."/>
            <person name="Wei L."/>
        </authorList>
    </citation>
    <scope>NUCLEOTIDE SEQUENCE</scope>
    <source>
        <strain evidence="3">K16</strain>
        <tissue evidence="3">Leaf</tissue>
    </source>
</reference>
<dbReference type="Gene3D" id="3.40.50.300">
    <property type="entry name" value="P-loop containing nucleotide triphosphate hydrolases"/>
    <property type="match status" value="1"/>
</dbReference>
<evidence type="ECO:0000313" key="3">
    <source>
        <dbReference type="EMBL" id="KAK4385133.1"/>
    </source>
</evidence>
<feature type="domain" description="RecF/RecN/SMC N-terminal" evidence="2">
    <location>
        <begin position="21"/>
        <end position="292"/>
    </location>
</feature>
<dbReference type="EMBL" id="JACGWL010000016">
    <property type="protein sequence ID" value="KAK4385133.1"/>
    <property type="molecule type" value="Genomic_DNA"/>
</dbReference>